<feature type="compositionally biased region" description="Polar residues" evidence="1">
    <location>
        <begin position="1"/>
        <end position="12"/>
    </location>
</feature>
<proteinExistence type="predicted"/>
<dbReference type="EMBL" id="JAAAPO010000005">
    <property type="protein sequence ID" value="NBC37388.1"/>
    <property type="molecule type" value="Genomic_DNA"/>
</dbReference>
<feature type="region of interest" description="Disordered" evidence="1">
    <location>
        <begin position="1"/>
        <end position="24"/>
    </location>
</feature>
<evidence type="ECO:0000313" key="2">
    <source>
        <dbReference type="EMBL" id="NBC37388.1"/>
    </source>
</evidence>
<sequence length="101" mass="9994">MSGKNALNESNTIGGGGKTPAPLPDHILTTAEAIAAAWWSGGKAKAGAVLAGCLGEVAQAALSRAERAVTAAQFSPAPWCDGAANVRAITPDQVLREGVGG</sequence>
<name>A0ABW9XFY2_9SPHN</name>
<gene>
    <name evidence="2" type="ORF">GTZ99_12585</name>
</gene>
<organism evidence="2 3">
    <name type="scientific">Novosphingobium ovatum</name>
    <dbReference type="NCBI Taxonomy" id="1908523"/>
    <lineage>
        <taxon>Bacteria</taxon>
        <taxon>Pseudomonadati</taxon>
        <taxon>Pseudomonadota</taxon>
        <taxon>Alphaproteobacteria</taxon>
        <taxon>Sphingomonadales</taxon>
        <taxon>Sphingomonadaceae</taxon>
        <taxon>Novosphingobium</taxon>
    </lineage>
</organism>
<dbReference type="RefSeq" id="WP_161719424.1">
    <property type="nucleotide sequence ID" value="NZ_JAAAPO010000005.1"/>
</dbReference>
<evidence type="ECO:0000313" key="3">
    <source>
        <dbReference type="Proteomes" id="UP000753724"/>
    </source>
</evidence>
<reference evidence="3" key="1">
    <citation type="submission" date="2020-01" db="EMBL/GenBank/DDBJ databases">
        <title>Sphingomonas sp. strain CSW-10.</title>
        <authorList>
            <person name="Chen W.-M."/>
        </authorList>
    </citation>
    <scope>NUCLEOTIDE SEQUENCE [LARGE SCALE GENOMIC DNA]</scope>
    <source>
        <strain evidence="3">FSY-8</strain>
    </source>
</reference>
<evidence type="ECO:0000256" key="1">
    <source>
        <dbReference type="SAM" id="MobiDB-lite"/>
    </source>
</evidence>
<protein>
    <submittedName>
        <fullName evidence="2">Uncharacterized protein</fullName>
    </submittedName>
</protein>
<dbReference type="Proteomes" id="UP000753724">
    <property type="component" value="Unassembled WGS sequence"/>
</dbReference>
<keyword evidence="3" id="KW-1185">Reference proteome</keyword>
<accession>A0ABW9XFY2</accession>
<comment type="caution">
    <text evidence="2">The sequence shown here is derived from an EMBL/GenBank/DDBJ whole genome shotgun (WGS) entry which is preliminary data.</text>
</comment>